<gene>
    <name evidence="1" type="ORF">CLNEO_09970</name>
</gene>
<name>A0A136WGW0_9FIRM</name>
<comment type="caution">
    <text evidence="1">The sequence shown here is derived from an EMBL/GenBank/DDBJ whole genome shotgun (WGS) entry which is preliminary data.</text>
</comment>
<dbReference type="Proteomes" id="UP000070539">
    <property type="component" value="Unassembled WGS sequence"/>
</dbReference>
<keyword evidence="2" id="KW-1185">Reference proteome</keyword>
<evidence type="ECO:0000313" key="2">
    <source>
        <dbReference type="Proteomes" id="UP000070539"/>
    </source>
</evidence>
<sequence length="141" mass="16632">MLEKIVPIKNFNDDYYVPIVRLINTLRSYNQALNRQNDWDKLQKTSNKSDEYIIHGDTLKTGENRLILMRKIDSTTGAVVDFGDFQRKDHIEALLDEFTFKKITLNFYSGFFFNLIKDINSWIDNNGGEFIIDQTQVEIWN</sequence>
<dbReference type="EMBL" id="LRVM01000002">
    <property type="protein sequence ID" value="KXL53771.1"/>
    <property type="molecule type" value="Genomic_DNA"/>
</dbReference>
<dbReference type="RefSeq" id="WP_083531853.1">
    <property type="nucleotide sequence ID" value="NZ_LRVM01000002.1"/>
</dbReference>
<dbReference type="STRING" id="36847.CLNEO_09970"/>
<organism evidence="1 2">
    <name type="scientific">Anaerotignum neopropionicum</name>
    <dbReference type="NCBI Taxonomy" id="36847"/>
    <lineage>
        <taxon>Bacteria</taxon>
        <taxon>Bacillati</taxon>
        <taxon>Bacillota</taxon>
        <taxon>Clostridia</taxon>
        <taxon>Lachnospirales</taxon>
        <taxon>Anaerotignaceae</taxon>
        <taxon>Anaerotignum</taxon>
    </lineage>
</organism>
<protein>
    <submittedName>
        <fullName evidence="1">Uncharacterized protein</fullName>
    </submittedName>
</protein>
<proteinExistence type="predicted"/>
<accession>A0A136WGW0</accession>
<reference evidence="1 2" key="1">
    <citation type="submission" date="2016-01" db="EMBL/GenBank/DDBJ databases">
        <title>Genome sequence of Clostridium neopropionicum X4, DSM-3847.</title>
        <authorList>
            <person name="Poehlein A."/>
            <person name="Beck M.H."/>
            <person name="Bengelsdorf F.R."/>
            <person name="Daniel R."/>
            <person name="Duerre P."/>
        </authorList>
    </citation>
    <scope>NUCLEOTIDE SEQUENCE [LARGE SCALE GENOMIC DNA]</scope>
    <source>
        <strain evidence="1 2">DSM-3847</strain>
    </source>
</reference>
<evidence type="ECO:0000313" key="1">
    <source>
        <dbReference type="EMBL" id="KXL53771.1"/>
    </source>
</evidence>
<dbReference type="AlphaFoldDB" id="A0A136WGW0"/>